<accession>A0A1B7XEU4</accession>
<dbReference type="STRING" id="1560234.SP90_07105"/>
<dbReference type="Pfam" id="PF00528">
    <property type="entry name" value="BPD_transp_1"/>
    <property type="match status" value="1"/>
</dbReference>
<dbReference type="InterPro" id="IPR000515">
    <property type="entry name" value="MetI-like"/>
</dbReference>
<comment type="subcellular location">
    <subcellularLocation>
        <location evidence="1 7">Cell membrane</location>
        <topology evidence="1 7">Multi-pass membrane protein</topology>
    </subcellularLocation>
</comment>
<dbReference type="AlphaFoldDB" id="A0A1B7XEU4"/>
<organism evidence="9 10">
    <name type="scientific">Halodesulfovibrio spirochaetisodalis</name>
    <dbReference type="NCBI Taxonomy" id="1560234"/>
    <lineage>
        <taxon>Bacteria</taxon>
        <taxon>Pseudomonadati</taxon>
        <taxon>Thermodesulfobacteriota</taxon>
        <taxon>Desulfovibrionia</taxon>
        <taxon>Desulfovibrionales</taxon>
        <taxon>Desulfovibrionaceae</taxon>
        <taxon>Halodesulfovibrio</taxon>
    </lineage>
</organism>
<evidence type="ECO:0000313" key="9">
    <source>
        <dbReference type="EMBL" id="OBQ52720.1"/>
    </source>
</evidence>
<evidence type="ECO:0000256" key="2">
    <source>
        <dbReference type="ARBA" id="ARBA00022448"/>
    </source>
</evidence>
<dbReference type="CDD" id="cd06261">
    <property type="entry name" value="TM_PBP2"/>
    <property type="match status" value="1"/>
</dbReference>
<evidence type="ECO:0000256" key="4">
    <source>
        <dbReference type="ARBA" id="ARBA00022692"/>
    </source>
</evidence>
<sequence length="365" mass="40456">MTDLTLDQLTPRRTLSQRVLLGTLSMLAVAVLVITYIWCGIDPIKLYEKRQNAAEYLFGHSVTESDKTAALEQAARLPAIIIRQEAMTEVRNQMKASGNMDFTEMTRKGNELAEKRLATMDPVTKQQIINEEYERVIDEKRGGFFPPEMRTGPLLQYTKALIETLAIAVWGTLLAFVASIPASMFAARNTLKLMIPGSSPMRKKLRRTIQFSMRRLLDFCRGFNEFVMALIFVAVIGLGPYAGVLALAIHSFGILGKVFSEGIEAIEPGQVEAVEASGASSVQAIAFSVLPQIMPLIASYSLLRFETNVRSATILGFVGAGGLGFLIFDKLNGYLYREVCTMMILVILMVTIIDYLCGTIRQKFV</sequence>
<feature type="transmembrane region" description="Helical" evidence="7">
    <location>
        <begin position="226"/>
        <end position="249"/>
    </location>
</feature>
<keyword evidence="10" id="KW-1185">Reference proteome</keyword>
<feature type="transmembrane region" description="Helical" evidence="7">
    <location>
        <begin position="20"/>
        <end position="41"/>
    </location>
</feature>
<evidence type="ECO:0000256" key="1">
    <source>
        <dbReference type="ARBA" id="ARBA00004651"/>
    </source>
</evidence>
<evidence type="ECO:0000256" key="5">
    <source>
        <dbReference type="ARBA" id="ARBA00022989"/>
    </source>
</evidence>
<comment type="caution">
    <text evidence="9">The sequence shown here is derived from an EMBL/GenBank/DDBJ whole genome shotgun (WGS) entry which is preliminary data.</text>
</comment>
<keyword evidence="6 7" id="KW-0472">Membrane</keyword>
<dbReference type="PROSITE" id="PS50928">
    <property type="entry name" value="ABC_TM1"/>
    <property type="match status" value="1"/>
</dbReference>
<protein>
    <submittedName>
        <fullName evidence="9">Phosphonate ABC transporter permease</fullName>
    </submittedName>
</protein>
<proteinExistence type="inferred from homology"/>
<dbReference type="InterPro" id="IPR005769">
    <property type="entry name" value="PhnE/PtxC"/>
</dbReference>
<dbReference type="SUPFAM" id="SSF161098">
    <property type="entry name" value="MetI-like"/>
    <property type="match status" value="1"/>
</dbReference>
<feature type="transmembrane region" description="Helical" evidence="7">
    <location>
        <begin position="334"/>
        <end position="357"/>
    </location>
</feature>
<keyword evidence="2 7" id="KW-0813">Transport</keyword>
<evidence type="ECO:0000259" key="8">
    <source>
        <dbReference type="PROSITE" id="PS50928"/>
    </source>
</evidence>
<dbReference type="PANTHER" id="PTHR30043:SF1">
    <property type="entry name" value="ABC TRANSPORT SYSTEM PERMEASE PROTEIN P69"/>
    <property type="match status" value="1"/>
</dbReference>
<feature type="transmembrane region" description="Helical" evidence="7">
    <location>
        <begin position="165"/>
        <end position="187"/>
    </location>
</feature>
<feature type="transmembrane region" description="Helical" evidence="7">
    <location>
        <begin position="309"/>
        <end position="328"/>
    </location>
</feature>
<evidence type="ECO:0000256" key="6">
    <source>
        <dbReference type="ARBA" id="ARBA00023136"/>
    </source>
</evidence>
<evidence type="ECO:0000313" key="10">
    <source>
        <dbReference type="Proteomes" id="UP000091979"/>
    </source>
</evidence>
<evidence type="ECO:0000256" key="7">
    <source>
        <dbReference type="RuleBase" id="RU363032"/>
    </source>
</evidence>
<dbReference type="Gene3D" id="1.10.3720.10">
    <property type="entry name" value="MetI-like"/>
    <property type="match status" value="1"/>
</dbReference>
<dbReference type="GO" id="GO:0015416">
    <property type="term" value="F:ABC-type phosphonate transporter activity"/>
    <property type="evidence" value="ECO:0007669"/>
    <property type="project" value="InterPro"/>
</dbReference>
<dbReference type="InterPro" id="IPR035906">
    <property type="entry name" value="MetI-like_sf"/>
</dbReference>
<dbReference type="EMBL" id="JXMS01000009">
    <property type="protein sequence ID" value="OBQ52720.1"/>
    <property type="molecule type" value="Genomic_DNA"/>
</dbReference>
<dbReference type="PATRIC" id="fig|1560234.3.peg.3393"/>
<dbReference type="OrthoDB" id="7820570at2"/>
<dbReference type="Proteomes" id="UP000091979">
    <property type="component" value="Unassembled WGS sequence"/>
</dbReference>
<keyword evidence="5 7" id="KW-1133">Transmembrane helix</keyword>
<dbReference type="RefSeq" id="WP_066853994.1">
    <property type="nucleotide sequence ID" value="NZ_JXMS01000009.1"/>
</dbReference>
<reference evidence="9 10" key="1">
    <citation type="submission" date="2015-01" db="EMBL/GenBank/DDBJ databases">
        <title>Desulfovibrio sp. JC271 draft genome sequence.</title>
        <authorList>
            <person name="Shivani Y."/>
            <person name="Subhash Y."/>
            <person name="Sasikala C."/>
            <person name="Ramana C.V."/>
        </authorList>
    </citation>
    <scope>NUCLEOTIDE SEQUENCE [LARGE SCALE GENOMIC DNA]</scope>
    <source>
        <strain evidence="9 10">JC271</strain>
    </source>
</reference>
<keyword evidence="3" id="KW-1003">Cell membrane</keyword>
<gene>
    <name evidence="9" type="ORF">SP90_07105</name>
</gene>
<name>A0A1B7XEU4_9BACT</name>
<keyword evidence="4 7" id="KW-0812">Transmembrane</keyword>
<evidence type="ECO:0000256" key="3">
    <source>
        <dbReference type="ARBA" id="ARBA00022475"/>
    </source>
</evidence>
<dbReference type="PANTHER" id="PTHR30043">
    <property type="entry name" value="PHOSPHONATES TRANSPORT SYSTEM PERMEASE PROTEIN"/>
    <property type="match status" value="1"/>
</dbReference>
<dbReference type="GO" id="GO:0005886">
    <property type="term" value="C:plasma membrane"/>
    <property type="evidence" value="ECO:0007669"/>
    <property type="project" value="UniProtKB-SubCell"/>
</dbReference>
<dbReference type="NCBIfam" id="TIGR01097">
    <property type="entry name" value="PhnE"/>
    <property type="match status" value="1"/>
</dbReference>
<feature type="domain" description="ABC transmembrane type-1" evidence="8">
    <location>
        <begin position="161"/>
        <end position="357"/>
    </location>
</feature>
<comment type="similarity">
    <text evidence="7">Belongs to the binding-protein-dependent transport system permease family.</text>
</comment>